<organism evidence="3 4">
    <name type="scientific">Bacillus cereus</name>
    <dbReference type="NCBI Taxonomy" id="1396"/>
    <lineage>
        <taxon>Bacteria</taxon>
        <taxon>Bacillati</taxon>
        <taxon>Bacillota</taxon>
        <taxon>Bacilli</taxon>
        <taxon>Bacillales</taxon>
        <taxon>Bacillaceae</taxon>
        <taxon>Bacillus</taxon>
        <taxon>Bacillus cereus group</taxon>
    </lineage>
</organism>
<gene>
    <name evidence="3" type="ORF">B4077_2086</name>
</gene>
<feature type="transmembrane region" description="Helical" evidence="1">
    <location>
        <begin position="45"/>
        <end position="63"/>
    </location>
</feature>
<reference evidence="3 4" key="1">
    <citation type="submission" date="2015-04" db="EMBL/GenBank/DDBJ databases">
        <title>Draft Genome Sequences of Eight Spore-Forming Food Isolates of Bacillus cereus Genome sequencing.</title>
        <authorList>
            <person name="Krawcyk A.O."/>
            <person name="de Jong A."/>
            <person name="Eijlander R.T."/>
            <person name="Berendsen E.M."/>
            <person name="Holsappel S."/>
            <person name="Wells-Bennik M."/>
            <person name="Kuipers O.P."/>
        </authorList>
    </citation>
    <scope>NUCLEOTIDE SEQUENCE [LARGE SCALE GENOMIC DNA]</scope>
    <source>
        <strain evidence="3 4">B4077</strain>
    </source>
</reference>
<protein>
    <recommendedName>
        <fullName evidence="2">DUF3600 domain-containing protein</fullName>
    </recommendedName>
</protein>
<dbReference type="EMBL" id="LCYI01000002">
    <property type="protein sequence ID" value="KLA33674.1"/>
    <property type="molecule type" value="Genomic_DNA"/>
</dbReference>
<evidence type="ECO:0000256" key="1">
    <source>
        <dbReference type="SAM" id="Phobius"/>
    </source>
</evidence>
<dbReference type="Pfam" id="PF12207">
    <property type="entry name" value="DUF3600"/>
    <property type="match status" value="1"/>
</dbReference>
<comment type="caution">
    <text evidence="3">The sequence shown here is derived from an EMBL/GenBank/DDBJ whole genome shotgun (WGS) entry which is preliminary data.</text>
</comment>
<dbReference type="InterPro" id="IPR022019">
    <property type="entry name" value="DUF3600"/>
</dbReference>
<dbReference type="Gene3D" id="1.10.3950.10">
    <property type="entry name" value="putative ecf-type sigma factor negative effector from bacillus cereus"/>
    <property type="match status" value="1"/>
</dbReference>
<evidence type="ECO:0000313" key="4">
    <source>
        <dbReference type="Proteomes" id="UP000035214"/>
    </source>
</evidence>
<dbReference type="InterPro" id="IPR038267">
    <property type="entry name" value="ECF_sigma_eff"/>
</dbReference>
<feature type="domain" description="DUF3600" evidence="2">
    <location>
        <begin position="65"/>
        <end position="224"/>
    </location>
</feature>
<sequence>MSLDYRVRESIQEEAKGIIAPPELKEKVIVQINSNHGGSKRKKHLIAGVLAAALLIPTTGFAYQSIMADGIYGSFENIKKHAGLMTLETYMRFNAKLSEAKDEMGAKEYEEFTKELKKLTNAKLAYGDSNGNIDYDQLLPAKKEELKKVVMELHPYFDKLNGHKSSKEVLTPEEYEQYMEALMLHQTVLVKTKSSGGITVEEVPEAYKERFIKAEQFMEYVDEKLR</sequence>
<name>A0A0G8FB44_BACCE</name>
<proteinExistence type="predicted"/>
<keyword evidence="1" id="KW-1133">Transmembrane helix</keyword>
<keyword evidence="1" id="KW-0812">Transmembrane</keyword>
<evidence type="ECO:0000259" key="2">
    <source>
        <dbReference type="Pfam" id="PF12207"/>
    </source>
</evidence>
<dbReference type="RefSeq" id="WP_046953644.1">
    <property type="nucleotide sequence ID" value="NZ_LCYI01000002.1"/>
</dbReference>
<keyword evidence="1" id="KW-0472">Membrane</keyword>
<accession>A0A0G8FB44</accession>
<dbReference type="PATRIC" id="fig|1396.428.peg.4510"/>
<evidence type="ECO:0000313" key="3">
    <source>
        <dbReference type="EMBL" id="KLA33674.1"/>
    </source>
</evidence>
<dbReference type="Proteomes" id="UP000035214">
    <property type="component" value="Unassembled WGS sequence"/>
</dbReference>
<dbReference type="AlphaFoldDB" id="A0A0G8FB44"/>